<dbReference type="AlphaFoldDB" id="A0A5B6VJT1"/>
<comment type="caution">
    <text evidence="1">The sequence shown here is derived from an EMBL/GenBank/DDBJ whole genome shotgun (WGS) entry which is preliminary data.</text>
</comment>
<gene>
    <name evidence="1" type="ORF">EPI10_015246</name>
</gene>
<accession>A0A5B6VJT1</accession>
<evidence type="ECO:0000313" key="2">
    <source>
        <dbReference type="Proteomes" id="UP000325315"/>
    </source>
</evidence>
<proteinExistence type="predicted"/>
<organism evidence="1 2">
    <name type="scientific">Gossypium australe</name>
    <dbReference type="NCBI Taxonomy" id="47621"/>
    <lineage>
        <taxon>Eukaryota</taxon>
        <taxon>Viridiplantae</taxon>
        <taxon>Streptophyta</taxon>
        <taxon>Embryophyta</taxon>
        <taxon>Tracheophyta</taxon>
        <taxon>Spermatophyta</taxon>
        <taxon>Magnoliopsida</taxon>
        <taxon>eudicotyledons</taxon>
        <taxon>Gunneridae</taxon>
        <taxon>Pentapetalae</taxon>
        <taxon>rosids</taxon>
        <taxon>malvids</taxon>
        <taxon>Malvales</taxon>
        <taxon>Malvaceae</taxon>
        <taxon>Malvoideae</taxon>
        <taxon>Gossypium</taxon>
    </lineage>
</organism>
<name>A0A5B6VJT1_9ROSI</name>
<reference evidence="2" key="1">
    <citation type="journal article" date="2019" name="Plant Biotechnol. J.">
        <title>Genome sequencing of the Australian wild diploid species Gossypium australe highlights disease resistance and delayed gland morphogenesis.</title>
        <authorList>
            <person name="Cai Y."/>
            <person name="Cai X."/>
            <person name="Wang Q."/>
            <person name="Wang P."/>
            <person name="Zhang Y."/>
            <person name="Cai C."/>
            <person name="Xu Y."/>
            <person name="Wang K."/>
            <person name="Zhou Z."/>
            <person name="Wang C."/>
            <person name="Geng S."/>
            <person name="Li B."/>
            <person name="Dong Q."/>
            <person name="Hou Y."/>
            <person name="Wang H."/>
            <person name="Ai P."/>
            <person name="Liu Z."/>
            <person name="Yi F."/>
            <person name="Sun M."/>
            <person name="An G."/>
            <person name="Cheng J."/>
            <person name="Zhang Y."/>
            <person name="Shi Q."/>
            <person name="Xie Y."/>
            <person name="Shi X."/>
            <person name="Chang Y."/>
            <person name="Huang F."/>
            <person name="Chen Y."/>
            <person name="Hong S."/>
            <person name="Mi L."/>
            <person name="Sun Q."/>
            <person name="Zhang L."/>
            <person name="Zhou B."/>
            <person name="Peng R."/>
            <person name="Zhang X."/>
            <person name="Liu F."/>
        </authorList>
    </citation>
    <scope>NUCLEOTIDE SEQUENCE [LARGE SCALE GENOMIC DNA]</scope>
    <source>
        <strain evidence="2">cv. PA1801</strain>
    </source>
</reference>
<dbReference type="Proteomes" id="UP000325315">
    <property type="component" value="Unassembled WGS sequence"/>
</dbReference>
<dbReference type="EMBL" id="SMMG02000006">
    <property type="protein sequence ID" value="KAA3469460.1"/>
    <property type="molecule type" value="Genomic_DNA"/>
</dbReference>
<evidence type="ECO:0000313" key="1">
    <source>
        <dbReference type="EMBL" id="KAA3469460.1"/>
    </source>
</evidence>
<keyword evidence="2" id="KW-1185">Reference proteome</keyword>
<sequence>MKAFVVTIWVEDYLPKKFSGKGITSLRFKRMHIIWFAHATPTRDILRCTNNQQNLFKSCRALDHL</sequence>
<protein>
    <submittedName>
        <fullName evidence="1">Uncharacterized protein</fullName>
    </submittedName>
</protein>